<reference evidence="2 3" key="1">
    <citation type="journal article" date="2016" name="Front. Microbiol.">
        <title>Comprehensive Phylogenetic Analysis of Bovine Non-aureus Staphylococci Species Based on Whole-Genome Sequencing.</title>
        <authorList>
            <person name="Naushad S."/>
            <person name="Barkema H.W."/>
            <person name="Luby C."/>
            <person name="Condas L.A."/>
            <person name="Nobrega D.B."/>
            <person name="Carson D.A."/>
            <person name="De Buck J."/>
        </authorList>
    </citation>
    <scope>NUCLEOTIDE SEQUENCE [LARGE SCALE GENOMIC DNA]</scope>
    <source>
        <strain evidence="2 3">SNUC 4143</strain>
    </source>
</reference>
<name>A0A2T4KZZ8_9STAP</name>
<dbReference type="AlphaFoldDB" id="A0A2T4KZZ8"/>
<protein>
    <submittedName>
        <fullName evidence="2">Uncharacterized protein</fullName>
    </submittedName>
</protein>
<dbReference type="Proteomes" id="UP000243350">
    <property type="component" value="Unassembled WGS sequence"/>
</dbReference>
<proteinExistence type="predicted"/>
<sequence length="653" mass="72572">MGRRTIDSLFDRNNLSNVNDNFFELYQTINNINIDTSQEIEEQLSNVTEQLKSYSKELNDLNLVGLNYKMGEDLFNKPPEGISYSNYAEITRDSYFSGLNDRYSSFGNNKITILPGGWFFYKIKIDSFTENTFTMVAKILKGASVSKVQYRFLDEGQLIGAATDFDLLDAENNIYGGVGIQIKSGKYLEIRFDNREASSNMVIENPVLFEGSEIKATDSEIKNIYLNLNRSNIQNNDTNQTELINHYSVPVKTPNEFEIKDHVLKDRIMTDGKGNFSVNYDITTNKLTGGQTYYVDIINGNDSNDGLSEEKALKSIRYAVEKSKDNDTIFIKEGTYFRYAGALFAKDFNKSLNIIGENDKVNIVIADQPNWNKTSGKTKVYEFARSSVRNVINIKLNTPLKNVGSIDEVDTTTNSWFTDNTKVYVNVNGTPNDNIVPIIAGTNFQVSVLSSNIYMENLNFIGGNNGVQLNMSKGNKAYLKNVNFYHSNPTFNGIAIVGGDLAILENCEASYNSYDGFNYHVGADGSLPFIVEIDCLAVENGSDKGTAGVKSNNGTTTHDGVKSIRVNGSYGRNDGGNVADVNSGTQSWNLGCSAFESYQGKDFQIASGAIMFLDNCTGFGSENSINVGNTEDTIYTRMGYYQNKLIAGKEILY</sequence>
<dbReference type="SUPFAM" id="SSF51126">
    <property type="entry name" value="Pectin lyase-like"/>
    <property type="match status" value="1"/>
</dbReference>
<accession>A0A2T4KZZ8</accession>
<keyword evidence="1" id="KW-0175">Coiled coil</keyword>
<dbReference type="Gene3D" id="2.160.20.10">
    <property type="entry name" value="Single-stranded right-handed beta-helix, Pectin lyase-like"/>
    <property type="match status" value="1"/>
</dbReference>
<comment type="caution">
    <text evidence="2">The sequence shown here is derived from an EMBL/GenBank/DDBJ whole genome shotgun (WGS) entry which is preliminary data.</text>
</comment>
<dbReference type="EMBL" id="PYZH01000033">
    <property type="protein sequence ID" value="PTF15157.1"/>
    <property type="molecule type" value="Genomic_DNA"/>
</dbReference>
<dbReference type="RefSeq" id="WP_107520197.1">
    <property type="nucleotide sequence ID" value="NZ_PYZH01000033.1"/>
</dbReference>
<feature type="coiled-coil region" evidence="1">
    <location>
        <begin position="37"/>
        <end position="64"/>
    </location>
</feature>
<evidence type="ECO:0000313" key="2">
    <source>
        <dbReference type="EMBL" id="PTF15157.1"/>
    </source>
</evidence>
<organism evidence="2 3">
    <name type="scientific">Staphylococcus devriesei</name>
    <dbReference type="NCBI Taxonomy" id="586733"/>
    <lineage>
        <taxon>Bacteria</taxon>
        <taxon>Bacillati</taxon>
        <taxon>Bacillota</taxon>
        <taxon>Bacilli</taxon>
        <taxon>Bacillales</taxon>
        <taxon>Staphylococcaceae</taxon>
        <taxon>Staphylococcus</taxon>
    </lineage>
</organism>
<dbReference type="InterPro" id="IPR012334">
    <property type="entry name" value="Pectin_lyas_fold"/>
</dbReference>
<evidence type="ECO:0000313" key="3">
    <source>
        <dbReference type="Proteomes" id="UP000243350"/>
    </source>
</evidence>
<gene>
    <name evidence="2" type="ORF">BUY48_06675</name>
</gene>
<evidence type="ECO:0000256" key="1">
    <source>
        <dbReference type="SAM" id="Coils"/>
    </source>
</evidence>
<dbReference type="InterPro" id="IPR011050">
    <property type="entry name" value="Pectin_lyase_fold/virulence"/>
</dbReference>